<feature type="region of interest" description="Disordered" evidence="8">
    <location>
        <begin position="209"/>
        <end position="228"/>
    </location>
</feature>
<dbReference type="HOGENOM" id="CLU_041037_5_1_1"/>
<comment type="function">
    <text evidence="7">Component of the SMC5-SMC6 complex, that promotes sister chromatid alignment after DNA damage and facilitates double-stranded DNA breaks (DSBs) repair via homologous recombination between sister chromatids.</text>
</comment>
<dbReference type="InterPro" id="IPR027786">
    <property type="entry name" value="Nse4/EID"/>
</dbReference>
<keyword evidence="5 7" id="KW-0234">DNA repair</keyword>
<keyword evidence="13" id="KW-1185">Reference proteome</keyword>
<dbReference type="OMA" id="IFQMDMP"/>
<gene>
    <name evidence="12" type="primary">NDAI0B03280</name>
    <name evidence="12" type="ordered locus">NDAI_0B03280</name>
</gene>
<dbReference type="InterPro" id="IPR014854">
    <property type="entry name" value="Nse4_C"/>
</dbReference>
<dbReference type="Pfam" id="PF08743">
    <property type="entry name" value="Nse4_C"/>
    <property type="match status" value="1"/>
</dbReference>
<dbReference type="PANTHER" id="PTHR16140:SF0">
    <property type="entry name" value="NON-STRUCTURAL MAINTENANCE OF CHROMOSOMES ELEMENT 4"/>
    <property type="match status" value="1"/>
</dbReference>
<dbReference type="GO" id="GO:0030915">
    <property type="term" value="C:Smc5-Smc6 complex"/>
    <property type="evidence" value="ECO:0007669"/>
    <property type="project" value="UniProtKB-UniRule"/>
</dbReference>
<evidence type="ECO:0000256" key="5">
    <source>
        <dbReference type="ARBA" id="ARBA00023204"/>
    </source>
</evidence>
<name>G0W6F1_NAUDC</name>
<comment type="similarity">
    <text evidence="2 7">Belongs to the NSE4 family.</text>
</comment>
<feature type="chain" id="PRO_5003410786" description="Non-structural maintenance of chromosomes element 4" evidence="9">
    <location>
        <begin position="18"/>
        <end position="444"/>
    </location>
</feature>
<proteinExistence type="inferred from homology"/>
<dbReference type="GO" id="GO:0006281">
    <property type="term" value="P:DNA repair"/>
    <property type="evidence" value="ECO:0007669"/>
    <property type="project" value="UniProtKB-UniRule"/>
</dbReference>
<dbReference type="Pfam" id="PF15412">
    <property type="entry name" value="Nse4-Nse3_bdg"/>
    <property type="match status" value="1"/>
</dbReference>
<evidence type="ECO:0000313" key="13">
    <source>
        <dbReference type="Proteomes" id="UP000000689"/>
    </source>
</evidence>
<evidence type="ECO:0000313" key="12">
    <source>
        <dbReference type="EMBL" id="CCD23362.1"/>
    </source>
</evidence>
<dbReference type="GO" id="GO:0006310">
    <property type="term" value="P:DNA recombination"/>
    <property type="evidence" value="ECO:0007669"/>
    <property type="project" value="UniProtKB-UniRule"/>
</dbReference>
<dbReference type="RefSeq" id="XP_003668605.1">
    <property type="nucleotide sequence ID" value="XM_003668557.1"/>
</dbReference>
<evidence type="ECO:0000256" key="2">
    <source>
        <dbReference type="ARBA" id="ARBA00008997"/>
    </source>
</evidence>
<evidence type="ECO:0000256" key="7">
    <source>
        <dbReference type="RuleBase" id="RU365071"/>
    </source>
</evidence>
<evidence type="ECO:0000256" key="9">
    <source>
        <dbReference type="SAM" id="SignalP"/>
    </source>
</evidence>
<sequence length="444" mass="51640">MSSYVMLCYVVLCCVNSSHVSLYLSQSIKQYFPSHKKTYSRSYMSTTKRSQDHSSNEHHRVKRTKLLDNDTNDDDDAEATTGMGRLEFEALQQYREFEDKLITDRAEAIRTGDINIVINSLDNVNGLFSKVNGSKNNGLFAHDAKAIVNISELAQISVRNLKFGDTRSLINIDDITNYFKRYMLKEYFKLNRIKEEESSADNLLSSMELTNDENEDNDGANTRNNNKLRQNVMKKNYLKQFNRYDQFNEFNWFRMGALFENFSSMPITVDHLSGPFALEKKIRAPIVRKRRVEPVGKLTKAEVVTQENLKTKEPTTPEQVKRIFKILQKKIGQSNNNNNSINLFEFIIDPNSFCRTVENLFYTSFLIKEGRLELIENESDGFPSIRIKENVRSNDSANNEIEKQKRLNKHQNHIIFQIDMPTWKKLIEKFSITESFIPSFSDNN</sequence>
<evidence type="ECO:0000256" key="8">
    <source>
        <dbReference type="SAM" id="MobiDB-lite"/>
    </source>
</evidence>
<dbReference type="eggNOG" id="KOG2866">
    <property type="taxonomic scope" value="Eukaryota"/>
</dbReference>
<keyword evidence="4 7" id="KW-0233">DNA recombination</keyword>
<accession>G0W6F1</accession>
<keyword evidence="6 7" id="KW-0539">Nucleus</keyword>
<dbReference type="GeneID" id="11497816"/>
<dbReference type="GO" id="GO:0005634">
    <property type="term" value="C:nucleus"/>
    <property type="evidence" value="ECO:0007669"/>
    <property type="project" value="UniProtKB-SubCell"/>
</dbReference>
<protein>
    <recommendedName>
        <fullName evidence="7">Non-structural maintenance of chromosomes element 4</fullName>
    </recommendedName>
</protein>
<dbReference type="InterPro" id="IPR029225">
    <property type="entry name" value="Nse4_Nse3-bd"/>
</dbReference>
<comment type="subcellular location">
    <subcellularLocation>
        <location evidence="1 7">Nucleus</location>
    </subcellularLocation>
</comment>
<dbReference type="AlphaFoldDB" id="G0W6F1"/>
<dbReference type="GO" id="GO:0019789">
    <property type="term" value="F:SUMO transferase activity"/>
    <property type="evidence" value="ECO:0007669"/>
    <property type="project" value="EnsemblFungi"/>
</dbReference>
<dbReference type="EMBL" id="HE580268">
    <property type="protein sequence ID" value="CCD23362.1"/>
    <property type="molecule type" value="Genomic_DNA"/>
</dbReference>
<feature type="signal peptide" evidence="9">
    <location>
        <begin position="1"/>
        <end position="17"/>
    </location>
</feature>
<evidence type="ECO:0000256" key="6">
    <source>
        <dbReference type="ARBA" id="ARBA00023242"/>
    </source>
</evidence>
<evidence type="ECO:0000256" key="4">
    <source>
        <dbReference type="ARBA" id="ARBA00023172"/>
    </source>
</evidence>
<feature type="domain" description="Non-structural maintenance of chromosome element 4 C-terminal" evidence="10">
    <location>
        <begin position="341"/>
        <end position="437"/>
    </location>
</feature>
<feature type="compositionally biased region" description="Basic and acidic residues" evidence="8">
    <location>
        <begin position="49"/>
        <end position="58"/>
    </location>
</feature>
<feature type="region of interest" description="Disordered" evidence="8">
    <location>
        <begin position="42"/>
        <end position="79"/>
    </location>
</feature>
<dbReference type="KEGG" id="ndi:NDAI_0B03280"/>
<feature type="domain" description="Nse4/EID protein Nse3/MAGE-binding" evidence="11">
    <location>
        <begin position="143"/>
        <end position="198"/>
    </location>
</feature>
<dbReference type="Proteomes" id="UP000000689">
    <property type="component" value="Chromosome 2"/>
</dbReference>
<evidence type="ECO:0000259" key="11">
    <source>
        <dbReference type="Pfam" id="PF15412"/>
    </source>
</evidence>
<dbReference type="OrthoDB" id="361242at2759"/>
<evidence type="ECO:0000256" key="3">
    <source>
        <dbReference type="ARBA" id="ARBA00022763"/>
    </source>
</evidence>
<evidence type="ECO:0000259" key="10">
    <source>
        <dbReference type="Pfam" id="PF08743"/>
    </source>
</evidence>
<keyword evidence="3 7" id="KW-0227">DNA damage</keyword>
<dbReference type="PANTHER" id="PTHR16140">
    <property type="entry name" value="NON-STRUCTURAL MAINTENANCE OF CHROMOSOMES ELEMENT 4"/>
    <property type="match status" value="1"/>
</dbReference>
<organism evidence="12 13">
    <name type="scientific">Naumovozyma dairenensis (strain ATCC 10597 / BCRC 20456 / CBS 421 / NBRC 0211 / NRRL Y-12639)</name>
    <name type="common">Saccharomyces dairenensis</name>
    <dbReference type="NCBI Taxonomy" id="1071378"/>
    <lineage>
        <taxon>Eukaryota</taxon>
        <taxon>Fungi</taxon>
        <taxon>Dikarya</taxon>
        <taxon>Ascomycota</taxon>
        <taxon>Saccharomycotina</taxon>
        <taxon>Saccharomycetes</taxon>
        <taxon>Saccharomycetales</taxon>
        <taxon>Saccharomycetaceae</taxon>
        <taxon>Naumovozyma</taxon>
    </lineage>
</organism>
<dbReference type="STRING" id="1071378.G0W6F1"/>
<feature type="compositionally biased region" description="Polar residues" evidence="8">
    <location>
        <begin position="219"/>
        <end position="228"/>
    </location>
</feature>
<keyword evidence="9" id="KW-0732">Signal</keyword>
<comment type="subunit">
    <text evidence="7">Component of the SMC5-SMC6 complex.</text>
</comment>
<reference evidence="12 13" key="1">
    <citation type="journal article" date="2011" name="Proc. Natl. Acad. Sci. U.S.A.">
        <title>Evolutionary erosion of yeast sex chromosomes by mating-type switching accidents.</title>
        <authorList>
            <person name="Gordon J.L."/>
            <person name="Armisen D."/>
            <person name="Proux-Wera E."/>
            <person name="Oheigeartaigh S.S."/>
            <person name="Byrne K.P."/>
            <person name="Wolfe K.H."/>
        </authorList>
    </citation>
    <scope>NUCLEOTIDE SEQUENCE [LARGE SCALE GENOMIC DNA]</scope>
    <source>
        <strain evidence="13">ATCC 10597 / BCRC 20456 / CBS 421 / NBRC 0211 / NRRL Y-12639</strain>
    </source>
</reference>
<evidence type="ECO:0000256" key="1">
    <source>
        <dbReference type="ARBA" id="ARBA00004123"/>
    </source>
</evidence>